<accession>A0ABX9EHU6</accession>
<keyword evidence="2 3" id="KW-0067">ATP-binding</keyword>
<name>A0ABX9EHU6_9PSEU</name>
<dbReference type="Pfam" id="PF17862">
    <property type="entry name" value="AAA_lid_3"/>
    <property type="match status" value="1"/>
</dbReference>
<feature type="domain" description="ATPase AAA-type core" evidence="4">
    <location>
        <begin position="2"/>
        <end position="106"/>
    </location>
</feature>
<feature type="domain" description="AAA ATPase AAA+ lid" evidence="5">
    <location>
        <begin position="135"/>
        <end position="170"/>
    </location>
</feature>
<evidence type="ECO:0000259" key="4">
    <source>
        <dbReference type="Pfam" id="PF00004"/>
    </source>
</evidence>
<dbReference type="Gene3D" id="3.40.50.300">
    <property type="entry name" value="P-loop containing nucleotide triphosphate hydrolases"/>
    <property type="match status" value="1"/>
</dbReference>
<dbReference type="PROSITE" id="PS00674">
    <property type="entry name" value="AAA"/>
    <property type="match status" value="1"/>
</dbReference>
<dbReference type="InterPro" id="IPR003959">
    <property type="entry name" value="ATPase_AAA_core"/>
</dbReference>
<dbReference type="SUPFAM" id="SSF52540">
    <property type="entry name" value="P-loop containing nucleoside triphosphate hydrolases"/>
    <property type="match status" value="1"/>
</dbReference>
<gene>
    <name evidence="6" type="ORF">C8D87_10150</name>
</gene>
<dbReference type="PANTHER" id="PTHR23077">
    <property type="entry name" value="AAA-FAMILY ATPASE"/>
    <property type="match status" value="1"/>
</dbReference>
<dbReference type="EMBL" id="QLTT01000001">
    <property type="protein sequence ID" value="RAS69751.1"/>
    <property type="molecule type" value="Genomic_DNA"/>
</dbReference>
<dbReference type="Gene3D" id="1.10.8.60">
    <property type="match status" value="1"/>
</dbReference>
<dbReference type="InterPro" id="IPR041569">
    <property type="entry name" value="AAA_lid_3"/>
</dbReference>
<comment type="similarity">
    <text evidence="3">Belongs to the AAA ATPase family.</text>
</comment>
<proteinExistence type="inferred from homology"/>
<reference evidence="6 7" key="1">
    <citation type="submission" date="2018-06" db="EMBL/GenBank/DDBJ databases">
        <title>Genomic Encyclopedia of Type Strains, Phase IV (KMG-IV): sequencing the most valuable type-strain genomes for metagenomic binning, comparative biology and taxonomic classification.</title>
        <authorList>
            <person name="Goeker M."/>
        </authorList>
    </citation>
    <scope>NUCLEOTIDE SEQUENCE [LARGE SCALE GENOMIC DNA]</scope>
    <source>
        <strain evidence="6 7">DSM 45479</strain>
    </source>
</reference>
<dbReference type="Proteomes" id="UP000248714">
    <property type="component" value="Unassembled WGS sequence"/>
</dbReference>
<dbReference type="InterPro" id="IPR003960">
    <property type="entry name" value="ATPase_AAA_CS"/>
</dbReference>
<dbReference type="Pfam" id="PF00004">
    <property type="entry name" value="AAA"/>
    <property type="match status" value="1"/>
</dbReference>
<keyword evidence="7" id="KW-1185">Reference proteome</keyword>
<organism evidence="6 7">
    <name type="scientific">Lentzea atacamensis</name>
    <dbReference type="NCBI Taxonomy" id="531938"/>
    <lineage>
        <taxon>Bacteria</taxon>
        <taxon>Bacillati</taxon>
        <taxon>Actinomycetota</taxon>
        <taxon>Actinomycetes</taxon>
        <taxon>Pseudonocardiales</taxon>
        <taxon>Pseudonocardiaceae</taxon>
        <taxon>Lentzea</taxon>
    </lineage>
</organism>
<comment type="caution">
    <text evidence="6">The sequence shown here is derived from an EMBL/GenBank/DDBJ whole genome shotgun (WGS) entry which is preliminary data.</text>
</comment>
<evidence type="ECO:0000256" key="2">
    <source>
        <dbReference type="ARBA" id="ARBA00022840"/>
    </source>
</evidence>
<evidence type="ECO:0000259" key="5">
    <source>
        <dbReference type="Pfam" id="PF17862"/>
    </source>
</evidence>
<sequence>MFYKISGPEIISKYVGESEDVIRSIFEDARSQPRAIIFFDEIDSVAPQRGDESHESSRRLVGQFLTLMDGFDKSDNVIVIATTNRPQDIDVALRRPGRFDWEIHFPNPSRDDREAILVTSARKLATSGDLPHGAMADRTSGWSPAELTAIWSDAALFAVKDNRKAITTEDYLAGFEQAAKRRNLIASSRPATTPKADTAT</sequence>
<keyword evidence="1 3" id="KW-0547">Nucleotide-binding</keyword>
<dbReference type="InterPro" id="IPR027417">
    <property type="entry name" value="P-loop_NTPase"/>
</dbReference>
<protein>
    <submittedName>
        <fullName evidence="6">ATPase family protein associated with various cellular activities (AAA)</fullName>
    </submittedName>
</protein>
<evidence type="ECO:0000256" key="1">
    <source>
        <dbReference type="ARBA" id="ARBA00022741"/>
    </source>
</evidence>
<dbReference type="InterPro" id="IPR050168">
    <property type="entry name" value="AAA_ATPase_domain"/>
</dbReference>
<evidence type="ECO:0000256" key="3">
    <source>
        <dbReference type="RuleBase" id="RU003651"/>
    </source>
</evidence>
<dbReference type="PANTHER" id="PTHR23077:SF171">
    <property type="entry name" value="NUCLEAR VALOSIN-CONTAINING PROTEIN-LIKE"/>
    <property type="match status" value="1"/>
</dbReference>
<evidence type="ECO:0000313" key="6">
    <source>
        <dbReference type="EMBL" id="RAS69751.1"/>
    </source>
</evidence>
<evidence type="ECO:0000313" key="7">
    <source>
        <dbReference type="Proteomes" id="UP000248714"/>
    </source>
</evidence>